<name>A0A6G0LMP8_9STRA</name>
<dbReference type="GO" id="GO:0071949">
    <property type="term" value="F:FAD binding"/>
    <property type="evidence" value="ECO:0007669"/>
    <property type="project" value="InterPro"/>
</dbReference>
<dbReference type="InterPro" id="IPR036250">
    <property type="entry name" value="AcylCo_DH-like_C"/>
</dbReference>
<dbReference type="EMBL" id="QXFX01000213">
    <property type="protein sequence ID" value="KAE9125392.1"/>
    <property type="molecule type" value="Genomic_DNA"/>
</dbReference>
<dbReference type="GO" id="GO:0055088">
    <property type="term" value="P:lipid homeostasis"/>
    <property type="evidence" value="ECO:0007669"/>
    <property type="project" value="TreeGrafter"/>
</dbReference>
<comment type="caution">
    <text evidence="4">The sequence shown here is derived from an EMBL/GenBank/DDBJ whole genome shotgun (WGS) entry which is preliminary data.</text>
</comment>
<evidence type="ECO:0000256" key="1">
    <source>
        <dbReference type="ARBA" id="ARBA00006288"/>
    </source>
</evidence>
<dbReference type="SUPFAM" id="SSF47203">
    <property type="entry name" value="Acyl-CoA dehydrogenase C-terminal domain-like"/>
    <property type="match status" value="1"/>
</dbReference>
<evidence type="ECO:0000256" key="2">
    <source>
        <dbReference type="ARBA" id="ARBA00023002"/>
    </source>
</evidence>
<evidence type="ECO:0000313" key="5">
    <source>
        <dbReference type="Proteomes" id="UP000488956"/>
    </source>
</evidence>
<keyword evidence="2" id="KW-0560">Oxidoreductase</keyword>
<reference evidence="4 5" key="1">
    <citation type="submission" date="2018-09" db="EMBL/GenBank/DDBJ databases">
        <title>Genomic investigation of the strawberry pathogen Phytophthora fragariae indicates pathogenicity is determined by transcriptional variation in three key races.</title>
        <authorList>
            <person name="Adams T.M."/>
            <person name="Armitage A.D."/>
            <person name="Sobczyk M.K."/>
            <person name="Bates H.J."/>
            <person name="Dunwell J.M."/>
            <person name="Nellist C.F."/>
            <person name="Harrison R.J."/>
        </authorList>
    </citation>
    <scope>NUCLEOTIDE SEQUENCE [LARGE SCALE GENOMIC DNA]</scope>
    <source>
        <strain evidence="4 5">ONT-3</strain>
    </source>
</reference>
<dbReference type="InterPro" id="IPR012258">
    <property type="entry name" value="Acyl-CoA_oxidase"/>
</dbReference>
<dbReference type="AlphaFoldDB" id="A0A6G0LMP8"/>
<evidence type="ECO:0000259" key="3">
    <source>
        <dbReference type="Pfam" id="PF01756"/>
    </source>
</evidence>
<proteinExistence type="inferred from homology"/>
<organism evidence="4 5">
    <name type="scientific">Phytophthora fragariae</name>
    <dbReference type="NCBI Taxonomy" id="53985"/>
    <lineage>
        <taxon>Eukaryota</taxon>
        <taxon>Sar</taxon>
        <taxon>Stramenopiles</taxon>
        <taxon>Oomycota</taxon>
        <taxon>Peronosporomycetes</taxon>
        <taxon>Peronosporales</taxon>
        <taxon>Peronosporaceae</taxon>
        <taxon>Phytophthora</taxon>
    </lineage>
</organism>
<feature type="domain" description="Acyl-CoA oxidase C-terminal" evidence="3">
    <location>
        <begin position="3"/>
        <end position="140"/>
    </location>
</feature>
<dbReference type="Proteomes" id="UP000488956">
    <property type="component" value="Unassembled WGS sequence"/>
</dbReference>
<dbReference type="GO" id="GO:0005777">
    <property type="term" value="C:peroxisome"/>
    <property type="evidence" value="ECO:0007669"/>
    <property type="project" value="InterPro"/>
</dbReference>
<protein>
    <recommendedName>
        <fullName evidence="3">Acyl-CoA oxidase C-terminal domain-containing protein</fullName>
    </recommendedName>
</protein>
<dbReference type="PANTHER" id="PTHR10909">
    <property type="entry name" value="ELECTRON TRANSPORT OXIDOREDUCTASE"/>
    <property type="match status" value="1"/>
</dbReference>
<dbReference type="InterPro" id="IPR002655">
    <property type="entry name" value="Acyl-CoA_oxidase_C"/>
</dbReference>
<sequence length="143" mass="15986">MMLVTTASTHHTELLLLKSFISGVSLLPVGSTKFAVTQLCQLFGVWLLVNGLGDFRHDDYISSSQADLAHQQLANLLPLVRRNVVRLTDAWDFSDFELNSALGRFDGDIYRALVDHAEREPLNASQVPEGYDKYLRPLIKSAL</sequence>
<dbReference type="Gene3D" id="1.20.140.10">
    <property type="entry name" value="Butyryl-CoA Dehydrogenase, subunit A, domain 3"/>
    <property type="match status" value="1"/>
</dbReference>
<dbReference type="GO" id="GO:0033540">
    <property type="term" value="P:fatty acid beta-oxidation using acyl-CoA oxidase"/>
    <property type="evidence" value="ECO:0007669"/>
    <property type="project" value="TreeGrafter"/>
</dbReference>
<evidence type="ECO:0000313" key="4">
    <source>
        <dbReference type="EMBL" id="KAE9125392.1"/>
    </source>
</evidence>
<comment type="similarity">
    <text evidence="1">Belongs to the acyl-CoA oxidase family.</text>
</comment>
<dbReference type="PANTHER" id="PTHR10909:SF250">
    <property type="entry name" value="PEROXISOMAL ACYL-COENZYME A OXIDASE 1"/>
    <property type="match status" value="1"/>
</dbReference>
<dbReference type="Pfam" id="PF01756">
    <property type="entry name" value="ACOX"/>
    <property type="match status" value="1"/>
</dbReference>
<dbReference type="GO" id="GO:0005504">
    <property type="term" value="F:fatty acid binding"/>
    <property type="evidence" value="ECO:0007669"/>
    <property type="project" value="TreeGrafter"/>
</dbReference>
<gene>
    <name evidence="4" type="ORF">PF010_g5637</name>
</gene>
<accession>A0A6G0LMP8</accession>
<dbReference type="GO" id="GO:0003997">
    <property type="term" value="F:acyl-CoA oxidase activity"/>
    <property type="evidence" value="ECO:0007669"/>
    <property type="project" value="InterPro"/>
</dbReference>